<reference evidence="10 11" key="1">
    <citation type="submission" date="2019-02" db="EMBL/GenBank/DDBJ databases">
        <title>Deep-cultivation of Planctomycetes and their phenomic and genomic characterization uncovers novel biology.</title>
        <authorList>
            <person name="Wiegand S."/>
            <person name="Jogler M."/>
            <person name="Boedeker C."/>
            <person name="Pinto D."/>
            <person name="Vollmers J."/>
            <person name="Rivas-Marin E."/>
            <person name="Kohn T."/>
            <person name="Peeters S.H."/>
            <person name="Heuer A."/>
            <person name="Rast P."/>
            <person name="Oberbeckmann S."/>
            <person name="Bunk B."/>
            <person name="Jeske O."/>
            <person name="Meyerdierks A."/>
            <person name="Storesund J.E."/>
            <person name="Kallscheuer N."/>
            <person name="Luecker S."/>
            <person name="Lage O.M."/>
            <person name="Pohl T."/>
            <person name="Merkel B.J."/>
            <person name="Hornburger P."/>
            <person name="Mueller R.-W."/>
            <person name="Bruemmer F."/>
            <person name="Labrenz M."/>
            <person name="Spormann A.M."/>
            <person name="Op Den Camp H."/>
            <person name="Overmann J."/>
            <person name="Amann R."/>
            <person name="Jetten M.S.M."/>
            <person name="Mascher T."/>
            <person name="Medema M.H."/>
            <person name="Devos D.P."/>
            <person name="Kaster A.-K."/>
            <person name="Ovreas L."/>
            <person name="Rohde M."/>
            <person name="Galperin M.Y."/>
            <person name="Jogler C."/>
        </authorList>
    </citation>
    <scope>NUCLEOTIDE SEQUENCE [LARGE SCALE GENOMIC DNA]</scope>
    <source>
        <strain evidence="10 11">KOR42</strain>
    </source>
</reference>
<dbReference type="PANTHER" id="PTHR21299">
    <property type="entry name" value="CYTIDYLATE KINASE/PANTOATE-BETA-ALANINE LIGASE"/>
    <property type="match status" value="1"/>
</dbReference>
<gene>
    <name evidence="8 10" type="primary">cmk</name>
    <name evidence="10" type="ORF">KOR42_28390</name>
</gene>
<dbReference type="Pfam" id="PF02224">
    <property type="entry name" value="Cytidylate_kin"/>
    <property type="match status" value="1"/>
</dbReference>
<comment type="catalytic activity">
    <reaction evidence="7 8">
        <text>CMP + ATP = CDP + ADP</text>
        <dbReference type="Rhea" id="RHEA:11600"/>
        <dbReference type="ChEBI" id="CHEBI:30616"/>
        <dbReference type="ChEBI" id="CHEBI:58069"/>
        <dbReference type="ChEBI" id="CHEBI:60377"/>
        <dbReference type="ChEBI" id="CHEBI:456216"/>
        <dbReference type="EC" id="2.7.4.25"/>
    </reaction>
</comment>
<sequence>MIITIDGPAGTGKSTVAQRLAQVLQFEYLDTGAMYRMIALKVLSSAVSLEDSDQVANVAGATQLEFDQGAAILDGGDVTHRLREPEVSAAASVVAQNPAVREILVSQQQAIAKGCDIVCEGRDQGTIVFPHADFKFFLTAAEEIRARRRMEDLQRQGTEASFNLVLSEQRERDARDETRSIAPLQPAADAVIVDSSEMTIDEVVTHLQAIIRKSHS</sequence>
<protein>
    <recommendedName>
        <fullName evidence="8">Cytidylate kinase</fullName>
        <shortName evidence="8">CK</shortName>
        <ecNumber evidence="8">2.7.4.25</ecNumber>
    </recommendedName>
    <alternativeName>
        <fullName evidence="8">Cytidine monophosphate kinase</fullName>
        <shortName evidence="8">CMP kinase</shortName>
    </alternativeName>
</protein>
<dbReference type="InterPro" id="IPR003136">
    <property type="entry name" value="Cytidylate_kin"/>
</dbReference>
<evidence type="ECO:0000256" key="8">
    <source>
        <dbReference type="HAMAP-Rule" id="MF_00238"/>
    </source>
</evidence>
<keyword evidence="2 8" id="KW-0808">Transferase</keyword>
<comment type="subcellular location">
    <subcellularLocation>
        <location evidence="8">Cytoplasm</location>
    </subcellularLocation>
</comment>
<dbReference type="RefSeq" id="WP_146510345.1">
    <property type="nucleotide sequence ID" value="NZ_SIHI01000004.1"/>
</dbReference>
<evidence type="ECO:0000313" key="11">
    <source>
        <dbReference type="Proteomes" id="UP000317243"/>
    </source>
</evidence>
<evidence type="ECO:0000256" key="4">
    <source>
        <dbReference type="ARBA" id="ARBA00022777"/>
    </source>
</evidence>
<name>A0A5C5WZX7_9PLAN</name>
<keyword evidence="8" id="KW-0963">Cytoplasm</keyword>
<dbReference type="CDD" id="cd02020">
    <property type="entry name" value="CMPK"/>
    <property type="match status" value="1"/>
</dbReference>
<comment type="catalytic activity">
    <reaction evidence="6 8">
        <text>dCMP + ATP = dCDP + ADP</text>
        <dbReference type="Rhea" id="RHEA:25094"/>
        <dbReference type="ChEBI" id="CHEBI:30616"/>
        <dbReference type="ChEBI" id="CHEBI:57566"/>
        <dbReference type="ChEBI" id="CHEBI:58593"/>
        <dbReference type="ChEBI" id="CHEBI:456216"/>
        <dbReference type="EC" id="2.7.4.25"/>
    </reaction>
</comment>
<dbReference type="EMBL" id="SIHI01000004">
    <property type="protein sequence ID" value="TWT55453.1"/>
    <property type="molecule type" value="Genomic_DNA"/>
</dbReference>
<keyword evidence="5 8" id="KW-0067">ATP-binding</keyword>
<dbReference type="SUPFAM" id="SSF52540">
    <property type="entry name" value="P-loop containing nucleoside triphosphate hydrolases"/>
    <property type="match status" value="1"/>
</dbReference>
<dbReference type="InterPro" id="IPR027417">
    <property type="entry name" value="P-loop_NTPase"/>
</dbReference>
<dbReference type="GO" id="GO:0005829">
    <property type="term" value="C:cytosol"/>
    <property type="evidence" value="ECO:0007669"/>
    <property type="project" value="TreeGrafter"/>
</dbReference>
<dbReference type="GO" id="GO:0005524">
    <property type="term" value="F:ATP binding"/>
    <property type="evidence" value="ECO:0007669"/>
    <property type="project" value="UniProtKB-UniRule"/>
</dbReference>
<feature type="domain" description="Cytidylate kinase" evidence="9">
    <location>
        <begin position="3"/>
        <end position="212"/>
    </location>
</feature>
<evidence type="ECO:0000256" key="5">
    <source>
        <dbReference type="ARBA" id="ARBA00022840"/>
    </source>
</evidence>
<accession>A0A5C5WZX7</accession>
<dbReference type="Gene3D" id="3.40.50.300">
    <property type="entry name" value="P-loop containing nucleotide triphosphate hydrolases"/>
    <property type="match status" value="1"/>
</dbReference>
<dbReference type="OrthoDB" id="9807434at2"/>
<dbReference type="GO" id="GO:0036430">
    <property type="term" value="F:CMP kinase activity"/>
    <property type="evidence" value="ECO:0007669"/>
    <property type="project" value="RHEA"/>
</dbReference>
<dbReference type="InterPro" id="IPR011994">
    <property type="entry name" value="Cytidylate_kinase_dom"/>
</dbReference>
<dbReference type="Proteomes" id="UP000317243">
    <property type="component" value="Unassembled WGS sequence"/>
</dbReference>
<dbReference type="NCBIfam" id="TIGR00017">
    <property type="entry name" value="cmk"/>
    <property type="match status" value="1"/>
</dbReference>
<dbReference type="HAMAP" id="MF_00238">
    <property type="entry name" value="Cytidyl_kinase_type1"/>
    <property type="match status" value="1"/>
</dbReference>
<proteinExistence type="inferred from homology"/>
<evidence type="ECO:0000256" key="1">
    <source>
        <dbReference type="ARBA" id="ARBA00009427"/>
    </source>
</evidence>
<keyword evidence="3 8" id="KW-0547">Nucleotide-binding</keyword>
<evidence type="ECO:0000256" key="7">
    <source>
        <dbReference type="ARBA" id="ARBA00048478"/>
    </source>
</evidence>
<comment type="similarity">
    <text evidence="1 8">Belongs to the cytidylate kinase family. Type 1 subfamily.</text>
</comment>
<comment type="caution">
    <text evidence="10">The sequence shown here is derived from an EMBL/GenBank/DDBJ whole genome shotgun (WGS) entry which is preliminary data.</text>
</comment>
<evidence type="ECO:0000256" key="6">
    <source>
        <dbReference type="ARBA" id="ARBA00047615"/>
    </source>
</evidence>
<keyword evidence="11" id="KW-1185">Reference proteome</keyword>
<dbReference type="EC" id="2.7.4.25" evidence="8"/>
<feature type="binding site" evidence="8">
    <location>
        <begin position="7"/>
        <end position="15"/>
    </location>
    <ligand>
        <name>ATP</name>
        <dbReference type="ChEBI" id="CHEBI:30616"/>
    </ligand>
</feature>
<evidence type="ECO:0000256" key="3">
    <source>
        <dbReference type="ARBA" id="ARBA00022741"/>
    </source>
</evidence>
<dbReference type="GO" id="GO:0006220">
    <property type="term" value="P:pyrimidine nucleotide metabolic process"/>
    <property type="evidence" value="ECO:0007669"/>
    <property type="project" value="UniProtKB-UniRule"/>
</dbReference>
<organism evidence="10 11">
    <name type="scientific">Thalassoglobus neptunius</name>
    <dbReference type="NCBI Taxonomy" id="1938619"/>
    <lineage>
        <taxon>Bacteria</taxon>
        <taxon>Pseudomonadati</taxon>
        <taxon>Planctomycetota</taxon>
        <taxon>Planctomycetia</taxon>
        <taxon>Planctomycetales</taxon>
        <taxon>Planctomycetaceae</taxon>
        <taxon>Thalassoglobus</taxon>
    </lineage>
</organism>
<dbReference type="AlphaFoldDB" id="A0A5C5WZX7"/>
<dbReference type="PANTHER" id="PTHR21299:SF2">
    <property type="entry name" value="CYTIDYLATE KINASE"/>
    <property type="match status" value="1"/>
</dbReference>
<dbReference type="GO" id="GO:0015949">
    <property type="term" value="P:nucleobase-containing small molecule interconversion"/>
    <property type="evidence" value="ECO:0007669"/>
    <property type="project" value="TreeGrafter"/>
</dbReference>
<evidence type="ECO:0000256" key="2">
    <source>
        <dbReference type="ARBA" id="ARBA00022679"/>
    </source>
</evidence>
<evidence type="ECO:0000313" key="10">
    <source>
        <dbReference type="EMBL" id="TWT55453.1"/>
    </source>
</evidence>
<keyword evidence="4 8" id="KW-0418">Kinase</keyword>
<dbReference type="GO" id="GO:0036431">
    <property type="term" value="F:dCMP kinase activity"/>
    <property type="evidence" value="ECO:0007669"/>
    <property type="project" value="InterPro"/>
</dbReference>
<evidence type="ECO:0000259" key="9">
    <source>
        <dbReference type="Pfam" id="PF02224"/>
    </source>
</evidence>